<feature type="region of interest" description="Disordered" evidence="3">
    <location>
        <begin position="242"/>
        <end position="280"/>
    </location>
</feature>
<evidence type="ECO:0000256" key="1">
    <source>
        <dbReference type="ARBA" id="ARBA00007989"/>
    </source>
</evidence>
<evidence type="ECO:0000313" key="6">
    <source>
        <dbReference type="Proteomes" id="UP000835052"/>
    </source>
</evidence>
<dbReference type="PANTHER" id="PTHR17537:SF5">
    <property type="entry name" value="TRANSDUCER OF ERBB2, ISOFORM A"/>
    <property type="match status" value="1"/>
</dbReference>
<sequence>MYTEVKEIVNFISKYLLGRVPRRPTGIFAAELGNFLIRKFGESHWDVNNPKLDENVRMIEIKCSNETSKVIITAAEEAGIDVNEMLHLLPANLRLFGNPGNVYYRAAESAVAVPIWSGRVDADKDYQPMPEWAINCVVRDAERSLSNLGAAGKTVYVGQLKSPIVDKAVNELISGWYVPLGLEDNVELNSNLHASRTELRKRFVFKPHSSQTYTAREFSQTRFGSSKIRPDVDAMMSLKQMAAARNMTSHESDSRSHADASSLSSSPIDEDKVIYEDERNDTDYDQANQDIFMGKDEKRRFWADNWNAGC</sequence>
<name>A0A8S1GM84_9PELO</name>
<keyword evidence="2" id="KW-0597">Phosphoprotein</keyword>
<comment type="similarity">
    <text evidence="1">Belongs to the BTG family.</text>
</comment>
<gene>
    <name evidence="5" type="ORF">CAUJ_LOCUS48</name>
</gene>
<dbReference type="PANTHER" id="PTHR17537">
    <property type="entry name" value="TRANSDUCER OF ERBB2 TOB"/>
    <property type="match status" value="1"/>
</dbReference>
<dbReference type="AlphaFoldDB" id="A0A8S1GM84"/>
<organism evidence="5 6">
    <name type="scientific">Caenorhabditis auriculariae</name>
    <dbReference type="NCBI Taxonomy" id="2777116"/>
    <lineage>
        <taxon>Eukaryota</taxon>
        <taxon>Metazoa</taxon>
        <taxon>Ecdysozoa</taxon>
        <taxon>Nematoda</taxon>
        <taxon>Chromadorea</taxon>
        <taxon>Rhabditida</taxon>
        <taxon>Rhabditina</taxon>
        <taxon>Rhabditomorpha</taxon>
        <taxon>Rhabditoidea</taxon>
        <taxon>Rhabditidae</taxon>
        <taxon>Peloderinae</taxon>
        <taxon>Caenorhabditis</taxon>
    </lineage>
</organism>
<protein>
    <recommendedName>
        <fullName evidence="4">Anti-proliferative protein domain-containing protein</fullName>
    </recommendedName>
</protein>
<dbReference type="SUPFAM" id="SSF160696">
    <property type="entry name" value="BTG domain-like"/>
    <property type="match status" value="1"/>
</dbReference>
<dbReference type="EMBL" id="CAJGYM010000001">
    <property type="protein sequence ID" value="CAD6184129.1"/>
    <property type="molecule type" value="Genomic_DNA"/>
</dbReference>
<evidence type="ECO:0000256" key="3">
    <source>
        <dbReference type="SAM" id="MobiDB-lite"/>
    </source>
</evidence>
<evidence type="ECO:0000256" key="2">
    <source>
        <dbReference type="ARBA" id="ARBA00022553"/>
    </source>
</evidence>
<reference evidence="5" key="1">
    <citation type="submission" date="2020-10" db="EMBL/GenBank/DDBJ databases">
        <authorList>
            <person name="Kikuchi T."/>
        </authorList>
    </citation>
    <scope>NUCLEOTIDE SEQUENCE</scope>
    <source>
        <strain evidence="5">NKZ352</strain>
    </source>
</reference>
<feature type="compositionally biased region" description="Basic and acidic residues" evidence="3">
    <location>
        <begin position="248"/>
        <end position="258"/>
    </location>
</feature>
<dbReference type="Proteomes" id="UP000835052">
    <property type="component" value="Unassembled WGS sequence"/>
</dbReference>
<dbReference type="GO" id="GO:0005737">
    <property type="term" value="C:cytoplasm"/>
    <property type="evidence" value="ECO:0007669"/>
    <property type="project" value="TreeGrafter"/>
</dbReference>
<dbReference type="InterPro" id="IPR015676">
    <property type="entry name" value="Tob1/2"/>
</dbReference>
<dbReference type="GO" id="GO:0005634">
    <property type="term" value="C:nucleus"/>
    <property type="evidence" value="ECO:0007669"/>
    <property type="project" value="TreeGrafter"/>
</dbReference>
<accession>A0A8S1GM84</accession>
<dbReference type="InterPro" id="IPR002087">
    <property type="entry name" value="Anti_prolifrtn"/>
</dbReference>
<comment type="caution">
    <text evidence="5">The sequence shown here is derived from an EMBL/GenBank/DDBJ whole genome shotgun (WGS) entry which is preliminary data.</text>
</comment>
<keyword evidence="6" id="KW-1185">Reference proteome</keyword>
<dbReference type="Gene3D" id="3.90.640.90">
    <property type="entry name" value="Anti-proliferative protein, N-terminal domain"/>
    <property type="match status" value="1"/>
</dbReference>
<dbReference type="Pfam" id="PF07742">
    <property type="entry name" value="BTG"/>
    <property type="match status" value="1"/>
</dbReference>
<dbReference type="GO" id="GO:0003714">
    <property type="term" value="F:transcription corepressor activity"/>
    <property type="evidence" value="ECO:0007669"/>
    <property type="project" value="TreeGrafter"/>
</dbReference>
<dbReference type="SMART" id="SM00099">
    <property type="entry name" value="btg1"/>
    <property type="match status" value="1"/>
</dbReference>
<evidence type="ECO:0000259" key="4">
    <source>
        <dbReference type="SMART" id="SM00099"/>
    </source>
</evidence>
<evidence type="ECO:0000313" key="5">
    <source>
        <dbReference type="EMBL" id="CAD6184129.1"/>
    </source>
</evidence>
<proteinExistence type="inferred from homology"/>
<dbReference type="OrthoDB" id="19928at2759"/>
<dbReference type="InterPro" id="IPR036054">
    <property type="entry name" value="BTG-like_sf"/>
</dbReference>
<feature type="domain" description="Anti-proliferative protein" evidence="4">
    <location>
        <begin position="1"/>
        <end position="109"/>
    </location>
</feature>